<sequence length="238" mass="27549">MENGLEVTTKKFNETNIQILFFDFVKNDEKLLIVIEKESYNEETSELVKTLNIVVWDLFSSSDNCIRRINDTFSLFPKKCEHHQRLANSSGNLITINDDGNITSLLQDSEIIKLLDPINYNTRNVIQLNNNIQLNKKSNSSSSTAVTTNTTMNYHSIYDSYGKYLGSKFENRIIRNPEPWILNKNYECTSVYLDDNKSIQLFIGESTVQVWRKRKSGTSTTSSTKVLEYIWTNNFNRP</sequence>
<reference evidence="1 2" key="1">
    <citation type="submission" date="2016-04" db="EMBL/GenBank/DDBJ databases">
        <title>Genome analyses suggest a sexual origin of heterokaryosis in a supposedly ancient asexual fungus.</title>
        <authorList>
            <person name="Ropars J."/>
            <person name="Sedzielewska K."/>
            <person name="Noel J."/>
            <person name="Charron P."/>
            <person name="Farinelli L."/>
            <person name="Marton T."/>
            <person name="Kruger M."/>
            <person name="Pelin A."/>
            <person name="Brachmann A."/>
            <person name="Corradi N."/>
        </authorList>
    </citation>
    <scope>NUCLEOTIDE SEQUENCE [LARGE SCALE GENOMIC DNA]</scope>
    <source>
        <strain evidence="1 2">A5</strain>
    </source>
</reference>
<dbReference type="EMBL" id="LLXJ01010750">
    <property type="protein sequence ID" value="PKB92526.1"/>
    <property type="molecule type" value="Genomic_DNA"/>
</dbReference>
<protein>
    <submittedName>
        <fullName evidence="1">Uncharacterized protein</fullName>
    </submittedName>
</protein>
<evidence type="ECO:0000313" key="1">
    <source>
        <dbReference type="EMBL" id="PKB92526.1"/>
    </source>
</evidence>
<proteinExistence type="predicted"/>
<organism evidence="1 2">
    <name type="scientific">Rhizophagus irregularis</name>
    <dbReference type="NCBI Taxonomy" id="588596"/>
    <lineage>
        <taxon>Eukaryota</taxon>
        <taxon>Fungi</taxon>
        <taxon>Fungi incertae sedis</taxon>
        <taxon>Mucoromycota</taxon>
        <taxon>Glomeromycotina</taxon>
        <taxon>Glomeromycetes</taxon>
        <taxon>Glomerales</taxon>
        <taxon>Glomeraceae</taxon>
        <taxon>Rhizophagus</taxon>
    </lineage>
</organism>
<accession>A0A2N0ND68</accession>
<name>A0A2N0ND68_9GLOM</name>
<reference evidence="1 2" key="2">
    <citation type="submission" date="2017-09" db="EMBL/GenBank/DDBJ databases">
        <title>Extensive intraspecific genome diversity in a model arbuscular mycorrhizal fungus.</title>
        <authorList>
            <person name="Chen E.C."/>
            <person name="Morin E."/>
            <person name="Beaudet D."/>
            <person name="Noel J."/>
            <person name="Ndikumana S."/>
            <person name="Charron P."/>
            <person name="St-Onge C."/>
            <person name="Giorgi J."/>
            <person name="Grigoriev I.V."/>
            <person name="Roux C."/>
            <person name="Martin F.M."/>
            <person name="Corradi N."/>
        </authorList>
    </citation>
    <scope>NUCLEOTIDE SEQUENCE [LARGE SCALE GENOMIC DNA]</scope>
    <source>
        <strain evidence="1 2">A5</strain>
    </source>
</reference>
<feature type="non-terminal residue" evidence="1">
    <location>
        <position position="238"/>
    </location>
</feature>
<dbReference type="AlphaFoldDB" id="A0A2N0ND68"/>
<dbReference type="Proteomes" id="UP000232722">
    <property type="component" value="Unassembled WGS sequence"/>
</dbReference>
<evidence type="ECO:0000313" key="2">
    <source>
        <dbReference type="Proteomes" id="UP000232722"/>
    </source>
</evidence>
<gene>
    <name evidence="1" type="ORF">RhiirA5_508248</name>
</gene>
<comment type="caution">
    <text evidence="1">The sequence shown here is derived from an EMBL/GenBank/DDBJ whole genome shotgun (WGS) entry which is preliminary data.</text>
</comment>